<dbReference type="Pfam" id="PF05787">
    <property type="entry name" value="PhoX"/>
    <property type="match status" value="2"/>
</dbReference>
<name>M2U3G2_9SPHN</name>
<keyword evidence="2" id="KW-1185">Reference proteome</keyword>
<accession>M2U3G2</accession>
<protein>
    <recommendedName>
        <fullName evidence="3">Phosphatase</fullName>
    </recommendedName>
</protein>
<comment type="caution">
    <text evidence="1">The sequence shown here is derived from an EMBL/GenBank/DDBJ whole genome shotgun (WGS) entry which is preliminary data.</text>
</comment>
<dbReference type="OrthoDB" id="9801383at2"/>
<evidence type="ECO:0000313" key="2">
    <source>
        <dbReference type="Proteomes" id="UP000011717"/>
    </source>
</evidence>
<dbReference type="Proteomes" id="UP000011717">
    <property type="component" value="Unassembled WGS sequence"/>
</dbReference>
<sequence length="499" mass="52328">MKPDTLTIGRRGLFRGAGSVAAGAALAGPLGMLAARRAEAATTIGTSPYGPVSPTKDLTTGLELLRLPKDFSYRSMSWTGMIMANGDPVPPRHDGMCCIPTPGTRGQEFTLIRNHENGQVAEIGTIDAPGKYDTTPAGGIPPSGGTTNITVRRGQYVETVPSLGGTLTNCAGGMTPWGTWLSCEETTTTNPADGTPHGFVFEVSTDPKQTTGNPITEMGRMSHEAVAVDPGTGSVYLTEDSRNKSGFYRFEPSDTSGKLGSLARGGKLTMAKVVGATNAALNNPSRGDAYQLEWVDVEEPSLPPVQLDGFGTVAAPFAQGYLKGGAYFSRGEGIWWSATDRLFYWVDTGAGSDGNGRAGYGEGAVWAYDPATERMECIFASETQVAGNNPDNITVSPRGGIVLCEDGGATNGPEARGARLLGLLPNGEAYTLGINNVELTAQDIAKLGGRSSDFFGAGDYRSSEWCGACFDPTGRILFVNLQTPGITLAISGPWQRGNL</sequence>
<dbReference type="RefSeq" id="WP_008602779.1">
    <property type="nucleotide sequence ID" value="NZ_AMRV01000007.1"/>
</dbReference>
<gene>
    <name evidence="1" type="ORF">C725_2189</name>
</gene>
<dbReference type="AlphaFoldDB" id="M2U3G2"/>
<proteinExistence type="predicted"/>
<reference evidence="1 2" key="1">
    <citation type="journal article" date="2013" name="Genome Announc.">
        <title>Draft Genome Sequence of Strain JLT2015T, Belonging to the Family Sphingomonadaceae of the Alphaproteobacteria.</title>
        <authorList>
            <person name="Tang K."/>
            <person name="Liu K."/>
            <person name="Li S."/>
            <person name="Jiao N."/>
        </authorList>
    </citation>
    <scope>NUCLEOTIDE SEQUENCE [LARGE SCALE GENOMIC DNA]</scope>
    <source>
        <strain evidence="1 2">JLT2015</strain>
    </source>
</reference>
<dbReference type="SUPFAM" id="SSF63829">
    <property type="entry name" value="Calcium-dependent phosphotriesterase"/>
    <property type="match status" value="1"/>
</dbReference>
<dbReference type="PROSITE" id="PS51318">
    <property type="entry name" value="TAT"/>
    <property type="match status" value="1"/>
</dbReference>
<evidence type="ECO:0008006" key="3">
    <source>
        <dbReference type="Google" id="ProtNLM"/>
    </source>
</evidence>
<evidence type="ECO:0000313" key="1">
    <source>
        <dbReference type="EMBL" id="EMD82468.1"/>
    </source>
</evidence>
<dbReference type="InterPro" id="IPR008557">
    <property type="entry name" value="PhoX"/>
</dbReference>
<organism evidence="1 2">
    <name type="scientific">Pacificimonas flava</name>
    <dbReference type="NCBI Taxonomy" id="1234595"/>
    <lineage>
        <taxon>Bacteria</taxon>
        <taxon>Pseudomonadati</taxon>
        <taxon>Pseudomonadota</taxon>
        <taxon>Alphaproteobacteria</taxon>
        <taxon>Sphingomonadales</taxon>
        <taxon>Sphingosinicellaceae</taxon>
        <taxon>Pacificimonas</taxon>
    </lineage>
</organism>
<dbReference type="InterPro" id="IPR006311">
    <property type="entry name" value="TAT_signal"/>
</dbReference>
<dbReference type="PANTHER" id="PTHR35399">
    <property type="entry name" value="SLR8030 PROTEIN"/>
    <property type="match status" value="1"/>
</dbReference>
<dbReference type="PATRIC" id="fig|1234595.3.peg.2192"/>
<dbReference type="PANTHER" id="PTHR35399:SF4">
    <property type="entry name" value="MEMBRANE PROTEIN"/>
    <property type="match status" value="1"/>
</dbReference>
<dbReference type="EMBL" id="AMRV01000007">
    <property type="protein sequence ID" value="EMD82468.1"/>
    <property type="molecule type" value="Genomic_DNA"/>
</dbReference>